<dbReference type="EMBL" id="HBDX01004481">
    <property type="protein sequence ID" value="CAD8223129.1"/>
    <property type="molecule type" value="Transcribed_RNA"/>
</dbReference>
<protein>
    <submittedName>
        <fullName evidence="1">Uncharacterized protein</fullName>
    </submittedName>
</protein>
<proteinExistence type="predicted"/>
<name>A0A7R9XQW0_9CHLO</name>
<reference evidence="1" key="1">
    <citation type="submission" date="2021-01" db="EMBL/GenBank/DDBJ databases">
        <authorList>
            <person name="Corre E."/>
            <person name="Pelletier E."/>
            <person name="Niang G."/>
            <person name="Scheremetjew M."/>
            <person name="Finn R."/>
            <person name="Kale V."/>
            <person name="Holt S."/>
            <person name="Cochrane G."/>
            <person name="Meng A."/>
            <person name="Brown T."/>
            <person name="Cohen L."/>
        </authorList>
    </citation>
    <scope>NUCLEOTIDE SEQUENCE</scope>
    <source>
        <strain evidence="1">Clade-A-BCC118000</strain>
    </source>
</reference>
<evidence type="ECO:0000313" key="1">
    <source>
        <dbReference type="EMBL" id="CAD8223129.1"/>
    </source>
</evidence>
<sequence length="958" mass="102194">MGKRCVFATIATIVAVAIALGVGLGLGLKSDDAAAGVFVFGETELTGFSSSEFNGNPNNALNFRRGVASLSSTVEYNDVTITSVTDVARRRAALRKILAVSSRVKIAFNVAVSDATEQTSVKTTYQAVTPTQLKTALTGQGLSVTAATAPTVTVTAPAPAPSAPAAVSSLSAAARSSAIAAALNPTPISVIPAAGITTAASGASRVDGRSLAAVTPAIDVDSCSAESAYATAAPPTTYVRDITSEIFQTPTMIVCFMSNVGWFKNLNSGAYIAEIDASFCENQYKKGELIYSWVVNATGANVTDTSDTRDFKINVWVAMPQEDGSMMNVDTEMKVLYSDIAINGDRVNIKKSIFTYQMPKIDDGNGGMVSPMVGFVERSCDITADADAVCTKNATVWYELSYDGSSQFEAATRSETETGGVTKAKFKYNDEGVAQEGKVFAQDGKAKLSLGSTDYCDNIASRKYGSDRYTLYDDTCALVSRTSSSALKATVSGTEYIAWVMYGGGVDLPTMNWMVDPPVAYTPTELAAAKAAFVDGKPVEMIVDWSDSSQNVAKTLRAGSGVLYKVSPVVVAVSAYPDIKVTVNVYPSSGGFYSIEVVYRSNESMFKTVSKSTDSSFAERAFDFAADLGSEPASFWGPVTGSGTLLNATHVKLSKTTVVNPTTTASTLTLTCASGCADPSKFGTLGESDDTSNYQFATPIWSSTYSQYKTYTFDKQTSILTSGSTPVMYDNVGSSTTFKWNQNAIHMELFEATEANRAALSCATDVSCEYIGSLDEYYVYESGPWSKMVWFENPSDSADTLFLQPEITLVGQITSTHAATSSGTNYVGKDLSLYYNTGYMHGLPFRCFNSATGVVTDAVVNVQYGYAYCEVVGDSYPWHMPDVVIPDGTTFKDPLDDKKYTVRTTEAIETLERLDNSQCGALDLDEVSLDYPTSSGYVEFTMPTKPSMSTLTVGSVKR</sequence>
<dbReference type="AlphaFoldDB" id="A0A7R9XQW0"/>
<accession>A0A7R9XQW0</accession>
<organism evidence="1">
    <name type="scientific">Ostreococcus sp. 'lucimarinus'</name>
    <dbReference type="NCBI Taxonomy" id="242159"/>
    <lineage>
        <taxon>Eukaryota</taxon>
        <taxon>Viridiplantae</taxon>
        <taxon>Chlorophyta</taxon>
        <taxon>Mamiellophyceae</taxon>
        <taxon>Mamiellales</taxon>
        <taxon>Bathycoccaceae</taxon>
        <taxon>Ostreococcus</taxon>
    </lineage>
</organism>
<gene>
    <name evidence="1" type="ORF">OLUC0939_LOCUS3853</name>
</gene>